<dbReference type="EMBL" id="JAAMOB010000008">
    <property type="protein sequence ID" value="KAF4110223.1"/>
    <property type="molecule type" value="Genomic_DNA"/>
</dbReference>
<feature type="coiled-coil region" evidence="1">
    <location>
        <begin position="1632"/>
        <end position="1666"/>
    </location>
</feature>
<dbReference type="Proteomes" id="UP000579812">
    <property type="component" value="Unassembled WGS sequence"/>
</dbReference>
<feature type="compositionally biased region" description="Basic and acidic residues" evidence="2">
    <location>
        <begin position="794"/>
        <end position="828"/>
    </location>
</feature>
<dbReference type="GO" id="GO:0005576">
    <property type="term" value="C:extracellular region"/>
    <property type="evidence" value="ECO:0007669"/>
    <property type="project" value="GOC"/>
</dbReference>
<dbReference type="InterPro" id="IPR026173">
    <property type="entry name" value="SPAG17"/>
</dbReference>
<reference evidence="3 4" key="1">
    <citation type="submission" date="2020-04" db="EMBL/GenBank/DDBJ databases">
        <title>Chromosome-level genome assembly of a cyprinid fish Onychostoma macrolepis by integration of Nanopore Sequencing, Bionano and Hi-C technology.</title>
        <authorList>
            <person name="Wang D."/>
        </authorList>
    </citation>
    <scope>NUCLEOTIDE SEQUENCE [LARGE SCALE GENOMIC DNA]</scope>
    <source>
        <strain evidence="3">SWU-2019</strain>
        <tissue evidence="3">Muscle</tissue>
    </source>
</reference>
<feature type="region of interest" description="Disordered" evidence="2">
    <location>
        <begin position="740"/>
        <end position="778"/>
    </location>
</feature>
<feature type="compositionally biased region" description="Basic and acidic residues" evidence="2">
    <location>
        <begin position="740"/>
        <end position="755"/>
    </location>
</feature>
<dbReference type="GO" id="GO:0003351">
    <property type="term" value="P:epithelial cilium movement involved in extracellular fluid movement"/>
    <property type="evidence" value="ECO:0007669"/>
    <property type="project" value="TreeGrafter"/>
</dbReference>
<dbReference type="InterPro" id="IPR047002">
    <property type="entry name" value="Tcp10_C_sf"/>
</dbReference>
<feature type="region of interest" description="Disordered" evidence="2">
    <location>
        <begin position="1"/>
        <end position="20"/>
    </location>
</feature>
<feature type="region of interest" description="Disordered" evidence="2">
    <location>
        <begin position="158"/>
        <end position="194"/>
    </location>
</feature>
<keyword evidence="4" id="KW-1185">Reference proteome</keyword>
<accession>A0A7J6CUK5</accession>
<dbReference type="GO" id="GO:1990716">
    <property type="term" value="C:axonemal central apparatus"/>
    <property type="evidence" value="ECO:0007669"/>
    <property type="project" value="TreeGrafter"/>
</dbReference>
<dbReference type="PANTHER" id="PTHR21963:SF1">
    <property type="entry name" value="SPERM-ASSOCIATED ANTIGEN 17"/>
    <property type="match status" value="1"/>
</dbReference>
<feature type="region of interest" description="Disordered" evidence="2">
    <location>
        <begin position="794"/>
        <end position="856"/>
    </location>
</feature>
<organism evidence="3 4">
    <name type="scientific">Onychostoma macrolepis</name>
    <dbReference type="NCBI Taxonomy" id="369639"/>
    <lineage>
        <taxon>Eukaryota</taxon>
        <taxon>Metazoa</taxon>
        <taxon>Chordata</taxon>
        <taxon>Craniata</taxon>
        <taxon>Vertebrata</taxon>
        <taxon>Euteleostomi</taxon>
        <taxon>Actinopterygii</taxon>
        <taxon>Neopterygii</taxon>
        <taxon>Teleostei</taxon>
        <taxon>Ostariophysi</taxon>
        <taxon>Cypriniformes</taxon>
        <taxon>Cyprinidae</taxon>
        <taxon>Acrossocheilinae</taxon>
        <taxon>Onychostoma</taxon>
    </lineage>
</organism>
<gene>
    <name evidence="3" type="ORF">G5714_009475</name>
</gene>
<evidence type="ECO:0000313" key="3">
    <source>
        <dbReference type="EMBL" id="KAF4110223.1"/>
    </source>
</evidence>
<feature type="region of interest" description="Disordered" evidence="2">
    <location>
        <begin position="1693"/>
        <end position="1731"/>
    </location>
</feature>
<protein>
    <recommendedName>
        <fullName evidence="5">Sperm associated antigen 17</fullName>
    </recommendedName>
</protein>
<feature type="compositionally biased region" description="Basic and acidic residues" evidence="2">
    <location>
        <begin position="1720"/>
        <end position="1731"/>
    </location>
</feature>
<feature type="region of interest" description="Disordered" evidence="2">
    <location>
        <begin position="1138"/>
        <end position="1165"/>
    </location>
</feature>
<dbReference type="GO" id="GO:1904158">
    <property type="term" value="P:axonemal central apparatus assembly"/>
    <property type="evidence" value="ECO:0007669"/>
    <property type="project" value="TreeGrafter"/>
</dbReference>
<comment type="caution">
    <text evidence="3">The sequence shown here is derived from an EMBL/GenBank/DDBJ whole genome shotgun (WGS) entry which is preliminary data.</text>
</comment>
<feature type="compositionally biased region" description="Low complexity" evidence="2">
    <location>
        <begin position="1706"/>
        <end position="1716"/>
    </location>
</feature>
<feature type="region of interest" description="Disordered" evidence="2">
    <location>
        <begin position="248"/>
        <end position="272"/>
    </location>
</feature>
<feature type="compositionally biased region" description="Basic and acidic residues" evidence="2">
    <location>
        <begin position="259"/>
        <end position="272"/>
    </location>
</feature>
<dbReference type="Gene3D" id="2.60.450.20">
    <property type="match status" value="1"/>
</dbReference>
<evidence type="ECO:0008006" key="5">
    <source>
        <dbReference type="Google" id="ProtNLM"/>
    </source>
</evidence>
<sequence>MPPKRNKSATPSGVTPTGPAAAYKNWETALTSAVFEENDWRASLSMVQAERAEDEQLISALLQAVQQPLRKLFSVLSWEDTLEKINELGNPKTRKTKDVPMFCEVTEVAKSIMDVGEEITVDLMAKLIKFQLLTIKNNDIARRAAEQKAIEDNAHAKARLNSAGKDQGGKGGAKGKKAAEPPAPTKDTNLKRRGEEENIIKYIDDEPDDGPQHYILIVGFCQPHLIYALDSLGIHVANIIKLGLEREDQSEAPEETVVEENHHSTEDQEVDTLKQKRQGELDVFWKQLDQVLNSGNMGSRLGDVARLNYSVKIHLLPQDKSNTEAMLAFGAAIFERVACLVYDSLDWRRQYSHYLSCMRLIQVPEACRSIQQSRPQSSTEVLQTPRKKVVSEEDPAELESPVLSTEVDMRYYCDLLDRIPTEITSVPLILHCMLEQVLASEQEGSVDSQEHFNKTDQDLISYMLSSVLSLPQDEEDKKDFMEDLDMQKSPKNTDLKHPLLLNHHDERARRLHQLPVLDGFDVIKIEADIMKQSHVWTNLMSRHTESAINRLTRSQELLHFCTDKSMSWSELQRLLQLFVFESMPLTTVDENGCIKGSPSDPPNPTPWDNPVEFTKHLYWSNRRIPGSAKSSAGNDEQTSHEVTVPDLQKSLIRQLGHWNFVEKHSAHVFPQVLQSAWETYRCVDTFYCSRDNAIYVICHNPMSPQSSCKEFWDASLHTDVGFRNYLEYVADSISEWTRQEEEKWQMEQEKKEAERTPIQTPSETDRKRDSPISDTLEPYIREDSLKAWKIEQERLKEEEQSKKTKKEKGGKATPKVGERIDSVKENKKTPLSSRKSRDNMSKTPSSATLPRDKTRDILETPQEPANEMRTNVFTGYNLNGKLVQIAGKVQTLYPCDGGQIDVESFHFTQGLTEVKVCVNKDGHHFYTHISERKKEDKLKDFDMFSKQAADGVKPDCETEKFGSFHAVLANGIQLSCSQSKTNKTRGQTLQPPVPNAICTDQQLQEQCVSEVPEVHCEPRDDSALPLFLNLHVSLPNGLILYFDCEDSADGDSCVRSLLLRQRFYNAGSRSDLTSDFSIHTEVSRVITGRGTVIKHKTDGSTEVLFADGTVSTSPDSGPVCVLVPRTLLKEEDPIKEMTVDTKDKKGKADSKVNTEDEQQKSTENEKTKYYLEINGGSWTTTTPSGFRVASVAGKEVKVQPILAYHATDPFSGTAVVTREDKVLSVLKKDGTVIVDHADGTRVTTFYKQGELQQHLSSGEKLVWVEKAEFATVIMDYEGRACDVIFGDGTSISATAHGSYQIYPHGGGVLHIDKEGGTVYTSHQSQEQSERNPLGQYVMNHRADILCHVTDPEGNHFQVNADGQVTITANVSETKEPEPEAELQQNAGFKTHPPRLFVVHEDCSASELLRAQDVEDLLQKAYCDSSIAVLTDPLPDSQQSFGNTLLRPCPDVNSHWLSSKQDNDNIPTHLKSRKWESFPASEKKTPGPPFGTTLGCSLELKEKPPKSSSIRIHPVLECPDVLLVHQMTQHPPVTEALRRNLQDKVKAYLEQLLQRENQWEKMELKDPRTAEEKVHQNDLLQLVLSLSDAVDPPVAMEIRPLSADVASLYTQAVRVAPHPHELQEKREEKVTKCVNKKKQKSLWENRINQHRQELQEQRRHRNTLRQNIVTPYFHPELKEMSLFTDEDLDLSSLSLDLPPFPRVQRFSTDSSSGRSSSYTPVRERPDKHQSLK</sequence>
<evidence type="ECO:0000256" key="1">
    <source>
        <dbReference type="SAM" id="Coils"/>
    </source>
</evidence>
<dbReference type="PANTHER" id="PTHR21963">
    <property type="entry name" value="PF6"/>
    <property type="match status" value="1"/>
</dbReference>
<evidence type="ECO:0000256" key="2">
    <source>
        <dbReference type="SAM" id="MobiDB-lite"/>
    </source>
</evidence>
<evidence type="ECO:0000313" key="4">
    <source>
        <dbReference type="Proteomes" id="UP000579812"/>
    </source>
</evidence>
<keyword evidence="1" id="KW-0175">Coiled coil</keyword>
<proteinExistence type="predicted"/>
<feature type="compositionally biased region" description="Polar residues" evidence="2">
    <location>
        <begin position="372"/>
        <end position="382"/>
    </location>
</feature>
<feature type="region of interest" description="Disordered" evidence="2">
    <location>
        <begin position="372"/>
        <end position="397"/>
    </location>
</feature>
<name>A0A7J6CUK5_9TELE</name>